<dbReference type="InterPro" id="IPR050189">
    <property type="entry name" value="MFS_Efflux_Transporters"/>
</dbReference>
<evidence type="ECO:0000259" key="7">
    <source>
        <dbReference type="PROSITE" id="PS50850"/>
    </source>
</evidence>
<dbReference type="Proteomes" id="UP000248806">
    <property type="component" value="Unassembled WGS sequence"/>
</dbReference>
<evidence type="ECO:0000256" key="3">
    <source>
        <dbReference type="ARBA" id="ARBA00022692"/>
    </source>
</evidence>
<feature type="transmembrane region" description="Helical" evidence="6">
    <location>
        <begin position="145"/>
        <end position="163"/>
    </location>
</feature>
<protein>
    <submittedName>
        <fullName evidence="8">Putative MFS family arabinose efflux permease</fullName>
    </submittedName>
</protein>
<dbReference type="EMBL" id="QKUF01000046">
    <property type="protein sequence ID" value="PZW19504.1"/>
    <property type="molecule type" value="Genomic_DNA"/>
</dbReference>
<dbReference type="InterPro" id="IPR011701">
    <property type="entry name" value="MFS"/>
</dbReference>
<keyword evidence="9" id="KW-1185">Reference proteome</keyword>
<feature type="transmembrane region" description="Helical" evidence="6">
    <location>
        <begin position="283"/>
        <end position="300"/>
    </location>
</feature>
<dbReference type="RefSeq" id="WP_111326275.1">
    <property type="nucleotide sequence ID" value="NZ_BIFX01000003.1"/>
</dbReference>
<dbReference type="SUPFAM" id="SSF103473">
    <property type="entry name" value="MFS general substrate transporter"/>
    <property type="match status" value="1"/>
</dbReference>
<feature type="transmembrane region" description="Helical" evidence="6">
    <location>
        <begin position="347"/>
        <end position="366"/>
    </location>
</feature>
<feature type="transmembrane region" description="Helical" evidence="6">
    <location>
        <begin position="253"/>
        <end position="271"/>
    </location>
</feature>
<comment type="subcellular location">
    <subcellularLocation>
        <location evidence="1">Cell membrane</location>
        <topology evidence="1">Multi-pass membrane protein</topology>
    </subcellularLocation>
</comment>
<accession>A0A326TSR7</accession>
<organism evidence="8 9">
    <name type="scientific">Thermosporothrix hazakensis</name>
    <dbReference type="NCBI Taxonomy" id="644383"/>
    <lineage>
        <taxon>Bacteria</taxon>
        <taxon>Bacillati</taxon>
        <taxon>Chloroflexota</taxon>
        <taxon>Ktedonobacteria</taxon>
        <taxon>Ktedonobacterales</taxon>
        <taxon>Thermosporotrichaceae</taxon>
        <taxon>Thermosporothrix</taxon>
    </lineage>
</organism>
<keyword evidence="2" id="KW-1003">Cell membrane</keyword>
<keyword evidence="4 6" id="KW-1133">Transmembrane helix</keyword>
<comment type="caution">
    <text evidence="8">The sequence shown here is derived from an EMBL/GenBank/DDBJ whole genome shotgun (WGS) entry which is preliminary data.</text>
</comment>
<dbReference type="CDD" id="cd17324">
    <property type="entry name" value="MFS_NepI_like"/>
    <property type="match status" value="1"/>
</dbReference>
<dbReference type="Pfam" id="PF07690">
    <property type="entry name" value="MFS_1"/>
    <property type="match status" value="1"/>
</dbReference>
<reference evidence="8 9" key="1">
    <citation type="submission" date="2018-06" db="EMBL/GenBank/DDBJ databases">
        <title>Genomic Encyclopedia of Archaeal and Bacterial Type Strains, Phase II (KMG-II): from individual species to whole genera.</title>
        <authorList>
            <person name="Goeker M."/>
        </authorList>
    </citation>
    <scope>NUCLEOTIDE SEQUENCE [LARGE SCALE GENOMIC DNA]</scope>
    <source>
        <strain evidence="8 9">ATCC BAA-1881</strain>
    </source>
</reference>
<feature type="transmembrane region" description="Helical" evidence="6">
    <location>
        <begin position="56"/>
        <end position="75"/>
    </location>
</feature>
<evidence type="ECO:0000256" key="1">
    <source>
        <dbReference type="ARBA" id="ARBA00004651"/>
    </source>
</evidence>
<evidence type="ECO:0000256" key="2">
    <source>
        <dbReference type="ARBA" id="ARBA00022475"/>
    </source>
</evidence>
<evidence type="ECO:0000313" key="8">
    <source>
        <dbReference type="EMBL" id="PZW19504.1"/>
    </source>
</evidence>
<keyword evidence="5 6" id="KW-0472">Membrane</keyword>
<dbReference type="GO" id="GO:0005886">
    <property type="term" value="C:plasma membrane"/>
    <property type="evidence" value="ECO:0007669"/>
    <property type="project" value="UniProtKB-SubCell"/>
</dbReference>
<keyword evidence="3 6" id="KW-0812">Transmembrane</keyword>
<evidence type="ECO:0000256" key="5">
    <source>
        <dbReference type="ARBA" id="ARBA00023136"/>
    </source>
</evidence>
<dbReference type="InterPro" id="IPR036259">
    <property type="entry name" value="MFS_trans_sf"/>
</dbReference>
<feature type="domain" description="Major facilitator superfamily (MFS) profile" evidence="7">
    <location>
        <begin position="21"/>
        <end position="395"/>
    </location>
</feature>
<feature type="transmembrane region" description="Helical" evidence="6">
    <location>
        <begin position="372"/>
        <end position="392"/>
    </location>
</feature>
<feature type="transmembrane region" description="Helical" evidence="6">
    <location>
        <begin position="306"/>
        <end position="326"/>
    </location>
</feature>
<feature type="transmembrane region" description="Helical" evidence="6">
    <location>
        <begin position="112"/>
        <end position="133"/>
    </location>
</feature>
<feature type="transmembrane region" description="Helical" evidence="6">
    <location>
        <begin position="87"/>
        <end position="106"/>
    </location>
</feature>
<dbReference type="PROSITE" id="PS50850">
    <property type="entry name" value="MFS"/>
    <property type="match status" value="1"/>
</dbReference>
<feature type="transmembrane region" description="Helical" evidence="6">
    <location>
        <begin position="219"/>
        <end position="241"/>
    </location>
</feature>
<name>A0A326TSR7_THEHA</name>
<proteinExistence type="predicted"/>
<dbReference type="GO" id="GO:0022857">
    <property type="term" value="F:transmembrane transporter activity"/>
    <property type="evidence" value="ECO:0007669"/>
    <property type="project" value="InterPro"/>
</dbReference>
<gene>
    <name evidence="8" type="ORF">EI42_06063</name>
</gene>
<dbReference type="PANTHER" id="PTHR43124">
    <property type="entry name" value="PURINE EFFLUX PUMP PBUE"/>
    <property type="match status" value="1"/>
</dbReference>
<dbReference type="AlphaFoldDB" id="A0A326TSR7"/>
<feature type="transmembrane region" description="Helical" evidence="6">
    <location>
        <begin position="175"/>
        <end position="198"/>
    </location>
</feature>
<evidence type="ECO:0000313" key="9">
    <source>
        <dbReference type="Proteomes" id="UP000248806"/>
    </source>
</evidence>
<dbReference type="PANTHER" id="PTHR43124:SF10">
    <property type="entry name" value="PURINE EFFLUX PUMP PBUE"/>
    <property type="match status" value="1"/>
</dbReference>
<sequence length="410" mass="43881">MLVLFMRGLHMALQLQKIDIRVLWLALGTFALGTDSFVMAGVLPSIAHDMGVTESVAGQLVTVFALAYAAGAPVLAAITGRWPRHRVLLSSLGVFCLANIGSAIAPNFRLLLLSRVLAGCCAALYSPMAYALGTSLAPPEKRGKALALVASGLMLATVFGSPAGTWVGEHFGWRFSFSLVVFLAGLACFVLLVVGVPGDKENATLSLKERLVPMREPRMLLALSPTLFGYLGIYLLYTYLGISLQQSMHLTDISGYLLVFGIGNLIGNWLAGFMTDRLGSARPMIMGQILVMLCLVLFSFASFFPIGALLTLLCLGIAMPSFFAPQQHRLLHLAPQHANVLLALNNSMLYLGIGSAGAIGGLLLHYAPALVLGPIGALWVLLALLLLLLSLWRGKRVQPVEIEQDVEKVA</sequence>
<dbReference type="InterPro" id="IPR020846">
    <property type="entry name" value="MFS_dom"/>
</dbReference>
<evidence type="ECO:0000256" key="6">
    <source>
        <dbReference type="SAM" id="Phobius"/>
    </source>
</evidence>
<evidence type="ECO:0000256" key="4">
    <source>
        <dbReference type="ARBA" id="ARBA00022989"/>
    </source>
</evidence>
<dbReference type="Gene3D" id="1.20.1250.20">
    <property type="entry name" value="MFS general substrate transporter like domains"/>
    <property type="match status" value="1"/>
</dbReference>